<dbReference type="PROSITE" id="PS00912">
    <property type="entry name" value="DHODEHASE_2"/>
    <property type="match status" value="1"/>
</dbReference>
<dbReference type="AlphaFoldDB" id="F0VYZ2"/>
<evidence type="ECO:0000256" key="5">
    <source>
        <dbReference type="ARBA" id="ARBA00017599"/>
    </source>
</evidence>
<dbReference type="InterPro" id="IPR005720">
    <property type="entry name" value="Dihydroorotate_DH_cat"/>
</dbReference>
<dbReference type="EMBL" id="FR824046">
    <property type="protein sequence ID" value="CCA14007.1"/>
    <property type="molecule type" value="Genomic_DNA"/>
</dbReference>
<dbReference type="Gene3D" id="3.20.20.70">
    <property type="entry name" value="Aldolase class I"/>
    <property type="match status" value="1"/>
</dbReference>
<keyword evidence="13 16" id="KW-0496">Mitochondrion</keyword>
<evidence type="ECO:0000256" key="12">
    <source>
        <dbReference type="ARBA" id="ARBA00023002"/>
    </source>
</evidence>
<evidence type="ECO:0000256" key="3">
    <source>
        <dbReference type="ARBA" id="ARBA00005359"/>
    </source>
</evidence>
<evidence type="ECO:0000256" key="11">
    <source>
        <dbReference type="ARBA" id="ARBA00022989"/>
    </source>
</evidence>
<dbReference type="EC" id="1.3.5.2" evidence="4 16"/>
<dbReference type="HAMAP" id="MF_00225">
    <property type="entry name" value="DHO_dh_type2"/>
    <property type="match status" value="1"/>
</dbReference>
<reference evidence="18" key="2">
    <citation type="submission" date="2011-02" db="EMBL/GenBank/DDBJ databases">
        <authorList>
            <person name="MacLean D."/>
        </authorList>
    </citation>
    <scope>NUCLEOTIDE SEQUENCE</scope>
</reference>
<evidence type="ECO:0000256" key="10">
    <source>
        <dbReference type="ARBA" id="ARBA00022946"/>
    </source>
</evidence>
<comment type="catalytic activity">
    <reaction evidence="15 16">
        <text>(S)-dihydroorotate + a quinone = orotate + a quinol</text>
        <dbReference type="Rhea" id="RHEA:30187"/>
        <dbReference type="ChEBI" id="CHEBI:24646"/>
        <dbReference type="ChEBI" id="CHEBI:30839"/>
        <dbReference type="ChEBI" id="CHEBI:30864"/>
        <dbReference type="ChEBI" id="CHEBI:132124"/>
        <dbReference type="EC" id="1.3.5.2"/>
    </reaction>
</comment>
<evidence type="ECO:0000256" key="4">
    <source>
        <dbReference type="ARBA" id="ARBA00012791"/>
    </source>
</evidence>
<evidence type="ECO:0000313" key="18">
    <source>
        <dbReference type="EMBL" id="CCA14007.1"/>
    </source>
</evidence>
<dbReference type="InterPro" id="IPR005719">
    <property type="entry name" value="Dihydroorotate_DH_2"/>
</dbReference>
<dbReference type="NCBIfam" id="NF003652">
    <property type="entry name" value="PRK05286.2-5"/>
    <property type="match status" value="1"/>
</dbReference>
<dbReference type="UniPathway" id="UPA00070">
    <property type="reaction ID" value="UER00946"/>
</dbReference>
<dbReference type="PANTHER" id="PTHR48109">
    <property type="entry name" value="DIHYDROOROTATE DEHYDROGENASE (QUINONE), MITOCHONDRIAL-RELATED"/>
    <property type="match status" value="1"/>
</dbReference>
<dbReference type="GO" id="GO:0006207">
    <property type="term" value="P:'de novo' pyrimidine nucleobase biosynthetic process"/>
    <property type="evidence" value="ECO:0007669"/>
    <property type="project" value="InterPro"/>
</dbReference>
<dbReference type="NCBIfam" id="TIGR01036">
    <property type="entry name" value="pyrD_sub2"/>
    <property type="match status" value="1"/>
</dbReference>
<dbReference type="GO" id="GO:0005743">
    <property type="term" value="C:mitochondrial inner membrane"/>
    <property type="evidence" value="ECO:0007669"/>
    <property type="project" value="UniProtKB-SubCell"/>
</dbReference>
<organism evidence="18">
    <name type="scientific">Albugo laibachii Nc14</name>
    <dbReference type="NCBI Taxonomy" id="890382"/>
    <lineage>
        <taxon>Eukaryota</taxon>
        <taxon>Sar</taxon>
        <taxon>Stramenopiles</taxon>
        <taxon>Oomycota</taxon>
        <taxon>Peronosporomycetes</taxon>
        <taxon>Albuginales</taxon>
        <taxon>Albuginaceae</taxon>
        <taxon>Albugo</taxon>
    </lineage>
</organism>
<feature type="domain" description="Dihydroorotate dehydrogenase catalytic" evidence="17">
    <location>
        <begin position="112"/>
        <end position="426"/>
    </location>
</feature>
<dbReference type="InterPro" id="IPR050074">
    <property type="entry name" value="DHO_dehydrogenase"/>
</dbReference>
<sequence length="451" mass="49161">MLRALALTSRRFDTCGISTSIRRFSSQSDIVENSKRHLLSRVGIILSGTAIAVAIADHKGFQIQHWLIAKLSDPVIMPLIRTFLDPERAHELAVFCTSNNLVPKDAAVDPEMLRVHAFGMIFPNPIGMAAGFDKNAVSIEGVLDCGFGFVEIGSVTPKPQSGNAKPRVFRLPEDKGIINRYGFNSDGMEAVRSELIKYQGRKSVNVLSVDRDQKEYRGHRPGLLGINLGKNKTTEDAASDYVAGVQVLGEFADYIVVNVSSPNTPGLRSLQGKEQLEKLLRRVHEARDAVAVKENRAIPLLLKIAPDLSNQDKQDIADVALELQVDGLIVSNTTLQRPTFLKSEHKEEAGGLSGAPLRDQSTKILSDMYSLTRGEIPLIGVGGVSTGQDVYDKIKAGATLVQMYSCLIYDGPLAVARAKKELAELLIRDGYEHVTQAIGASHRIEASQGDK</sequence>
<keyword evidence="12 16" id="KW-0560">Oxidoreductase</keyword>
<protein>
    <recommendedName>
        <fullName evidence="5 16">Dihydroorotate dehydrogenase (quinone), mitochondrial</fullName>
        <shortName evidence="16">DHOdehase</shortName>
        <ecNumber evidence="4 16">1.3.5.2</ecNumber>
    </recommendedName>
</protein>
<dbReference type="PROSITE" id="PS00911">
    <property type="entry name" value="DHODEHASE_1"/>
    <property type="match status" value="1"/>
</dbReference>
<comment type="subcellular location">
    <subcellularLocation>
        <location evidence="1 16">Mitochondrion inner membrane</location>
        <topology evidence="1 16">Single-pass membrane protein</topology>
    </subcellularLocation>
</comment>
<dbReference type="GO" id="GO:0044205">
    <property type="term" value="P:'de novo' UMP biosynthetic process"/>
    <property type="evidence" value="ECO:0007669"/>
    <property type="project" value="UniProtKB-UniPathway"/>
</dbReference>
<evidence type="ECO:0000256" key="6">
    <source>
        <dbReference type="ARBA" id="ARBA00022630"/>
    </source>
</evidence>
<evidence type="ECO:0000256" key="16">
    <source>
        <dbReference type="RuleBase" id="RU361255"/>
    </source>
</evidence>
<keyword evidence="14" id="KW-0472">Membrane</keyword>
<dbReference type="Pfam" id="PF01180">
    <property type="entry name" value="DHO_dh"/>
    <property type="match status" value="1"/>
</dbReference>
<name>F0VYZ2_9STRA</name>
<keyword evidence="11" id="KW-1133">Transmembrane helix</keyword>
<evidence type="ECO:0000256" key="14">
    <source>
        <dbReference type="ARBA" id="ARBA00023136"/>
    </source>
</evidence>
<keyword evidence="9 16" id="KW-0999">Mitochondrion inner membrane</keyword>
<keyword evidence="6 16" id="KW-0285">Flavoprotein</keyword>
<dbReference type="CDD" id="cd04738">
    <property type="entry name" value="DHOD_2_like"/>
    <property type="match status" value="1"/>
</dbReference>
<gene>
    <name evidence="18" type="primary">AlNc14C1G139</name>
    <name evidence="18" type="ORF">ALNC14_001500</name>
</gene>
<accession>F0VYZ2</accession>
<evidence type="ECO:0000256" key="7">
    <source>
        <dbReference type="ARBA" id="ARBA00022643"/>
    </source>
</evidence>
<evidence type="ECO:0000256" key="2">
    <source>
        <dbReference type="ARBA" id="ARBA00005161"/>
    </source>
</evidence>
<reference evidence="18" key="1">
    <citation type="journal article" date="2011" name="PLoS Biol.">
        <title>Gene gain and loss during evolution of obligate parasitism in the white rust pathogen of Arabidopsis thaliana.</title>
        <authorList>
            <person name="Kemen E."/>
            <person name="Gardiner A."/>
            <person name="Schultz-Larsen T."/>
            <person name="Kemen A.C."/>
            <person name="Balmuth A.L."/>
            <person name="Robert-Seilaniantz A."/>
            <person name="Bailey K."/>
            <person name="Holub E."/>
            <person name="Studholme D.J."/>
            <person name="Maclean D."/>
            <person name="Jones J.D."/>
        </authorList>
    </citation>
    <scope>NUCLEOTIDE SEQUENCE</scope>
</reference>
<evidence type="ECO:0000256" key="1">
    <source>
        <dbReference type="ARBA" id="ARBA00004434"/>
    </source>
</evidence>
<dbReference type="PANTHER" id="PTHR48109:SF4">
    <property type="entry name" value="DIHYDROOROTATE DEHYDROGENASE (QUINONE), MITOCHONDRIAL"/>
    <property type="match status" value="1"/>
</dbReference>
<evidence type="ECO:0000256" key="9">
    <source>
        <dbReference type="ARBA" id="ARBA00022792"/>
    </source>
</evidence>
<evidence type="ECO:0000259" key="17">
    <source>
        <dbReference type="Pfam" id="PF01180"/>
    </source>
</evidence>
<dbReference type="NCBIfam" id="NF003645">
    <property type="entry name" value="PRK05286.1-2"/>
    <property type="match status" value="1"/>
</dbReference>
<keyword evidence="8" id="KW-0812">Transmembrane</keyword>
<keyword evidence="10" id="KW-0809">Transit peptide</keyword>
<dbReference type="InterPro" id="IPR001295">
    <property type="entry name" value="Dihydroorotate_DH_CS"/>
</dbReference>
<evidence type="ECO:0000256" key="15">
    <source>
        <dbReference type="ARBA" id="ARBA00048639"/>
    </source>
</evidence>
<comment type="cofactor">
    <cofactor evidence="16">
        <name>FMN</name>
        <dbReference type="ChEBI" id="CHEBI:58210"/>
    </cofactor>
    <text evidence="16">Binds 1 FMN per subunit.</text>
</comment>
<keyword evidence="7 16" id="KW-0288">FMN</keyword>
<dbReference type="HOGENOM" id="CLU_013640_0_2_1"/>
<comment type="similarity">
    <text evidence="3 16">Belongs to the dihydroorotate dehydrogenase family. Type 2 subfamily.</text>
</comment>
<dbReference type="FunFam" id="3.20.20.70:FF:000066">
    <property type="entry name" value="Dihydroorotate dehydrogenase (quinone), mitochondrial"/>
    <property type="match status" value="1"/>
</dbReference>
<evidence type="ECO:0000256" key="13">
    <source>
        <dbReference type="ARBA" id="ARBA00023128"/>
    </source>
</evidence>
<evidence type="ECO:0000256" key="8">
    <source>
        <dbReference type="ARBA" id="ARBA00022692"/>
    </source>
</evidence>
<dbReference type="InterPro" id="IPR013785">
    <property type="entry name" value="Aldolase_TIM"/>
</dbReference>
<proteinExistence type="inferred from homology"/>
<comment type="pathway">
    <text evidence="2 16">Pyrimidine metabolism; UMP biosynthesis via de novo pathway; orotate from (S)-dihydroorotate (quinone route): step 1/1.</text>
</comment>
<dbReference type="GO" id="GO:0106430">
    <property type="term" value="F:dihydroorotate dehydrogenase (quinone) activity"/>
    <property type="evidence" value="ECO:0007669"/>
    <property type="project" value="UniProtKB-EC"/>
</dbReference>
<dbReference type="SUPFAM" id="SSF51395">
    <property type="entry name" value="FMN-linked oxidoreductases"/>
    <property type="match status" value="1"/>
</dbReference>